<reference evidence="1 2" key="1">
    <citation type="submission" date="2016-12" db="EMBL/GenBank/DDBJ databases">
        <title>Thioflexothrix psekupsii D3 genome sequencing and assembly.</title>
        <authorList>
            <person name="Fomenkov A."/>
            <person name="Vincze T."/>
            <person name="Grabovich M."/>
            <person name="Anton B.P."/>
            <person name="Dubinina G."/>
            <person name="Orlova M."/>
            <person name="Belousova E."/>
            <person name="Roberts R.J."/>
        </authorList>
    </citation>
    <scope>NUCLEOTIDE SEQUENCE [LARGE SCALE GENOMIC DNA]</scope>
    <source>
        <strain evidence="1">D3</strain>
    </source>
</reference>
<sequence length="163" mass="18857">MVNITDLRAYDIYERYVLTQFDGLNLFVPQDEVSSVEIISDIHPLRSPLGAIGWFGHGQECPIFCLSNKLQLLTDLPENREYFILLKDSAYPVGITCDEVEPIYLRQVEIEIQRLPPVMHLEQMPIHQLAHYQDQVGVVCHGAALVRYLRLLSDRWQDSQQPH</sequence>
<accession>A0A251XAT6</accession>
<comment type="caution">
    <text evidence="1">The sequence shown here is derived from an EMBL/GenBank/DDBJ whole genome shotgun (WGS) entry which is preliminary data.</text>
</comment>
<dbReference type="AlphaFoldDB" id="A0A251XAT6"/>
<proteinExistence type="predicted"/>
<dbReference type="OrthoDB" id="5625118at2"/>
<gene>
    <name evidence="1" type="ORF">TPSD3_01740</name>
</gene>
<evidence type="ECO:0000313" key="1">
    <source>
        <dbReference type="EMBL" id="OUD15277.1"/>
    </source>
</evidence>
<name>A0A251XAT6_9GAMM</name>
<evidence type="ECO:0000313" key="2">
    <source>
        <dbReference type="Proteomes" id="UP000194798"/>
    </source>
</evidence>
<dbReference type="Proteomes" id="UP000194798">
    <property type="component" value="Unassembled WGS sequence"/>
</dbReference>
<evidence type="ECO:0008006" key="3">
    <source>
        <dbReference type="Google" id="ProtNLM"/>
    </source>
</evidence>
<keyword evidence="2" id="KW-1185">Reference proteome</keyword>
<dbReference type="EMBL" id="MSLT01000006">
    <property type="protein sequence ID" value="OUD15277.1"/>
    <property type="molecule type" value="Genomic_DNA"/>
</dbReference>
<protein>
    <recommendedName>
        <fullName evidence="3">CheW-like domain-containing protein</fullName>
    </recommendedName>
</protein>
<organism evidence="1 2">
    <name type="scientific">Thioflexithrix psekupsensis</name>
    <dbReference type="NCBI Taxonomy" id="1570016"/>
    <lineage>
        <taxon>Bacteria</taxon>
        <taxon>Pseudomonadati</taxon>
        <taxon>Pseudomonadota</taxon>
        <taxon>Gammaproteobacteria</taxon>
        <taxon>Thiotrichales</taxon>
        <taxon>Thioflexithrix</taxon>
    </lineage>
</organism>
<dbReference type="RefSeq" id="WP_086486870.1">
    <property type="nucleotide sequence ID" value="NZ_MSLT01000006.1"/>
</dbReference>